<proteinExistence type="predicted"/>
<gene>
    <name evidence="2" type="ORF">SAMN02745215_01219</name>
</gene>
<evidence type="ECO:0000313" key="2">
    <source>
        <dbReference type="EMBL" id="SHN62660.1"/>
    </source>
</evidence>
<evidence type="ECO:0000313" key="3">
    <source>
        <dbReference type="Proteomes" id="UP000184010"/>
    </source>
</evidence>
<dbReference type="STRING" id="1121395.SAMN02745215_01219"/>
<accession>A0A1M7SW52</accession>
<feature type="region of interest" description="Disordered" evidence="1">
    <location>
        <begin position="118"/>
        <end position="142"/>
    </location>
</feature>
<keyword evidence="3" id="KW-1185">Reference proteome</keyword>
<feature type="non-terminal residue" evidence="2">
    <location>
        <position position="142"/>
    </location>
</feature>
<name>A0A1M7SW52_9FIRM</name>
<sequence length="142" mass="14713">MAELTTGLIDNFPVAGVRPSVSVAIEITNDGDSMETVEITGYYVNGSLKEIYVLEANNLNPNEAIIKEYFADLDSFEFVFSTSSETVVISVWGKDTEGALVAAHRVLPAELDSLEPVMGSTGATGATGSTGATGVTGSTGAT</sequence>
<dbReference type="EMBL" id="FRDN01000005">
    <property type="protein sequence ID" value="SHN62660.1"/>
    <property type="molecule type" value="Genomic_DNA"/>
</dbReference>
<evidence type="ECO:0000256" key="1">
    <source>
        <dbReference type="SAM" id="MobiDB-lite"/>
    </source>
</evidence>
<dbReference type="Proteomes" id="UP000184010">
    <property type="component" value="Unassembled WGS sequence"/>
</dbReference>
<reference evidence="3" key="1">
    <citation type="submission" date="2016-12" db="EMBL/GenBank/DDBJ databases">
        <authorList>
            <person name="Varghese N."/>
            <person name="Submissions S."/>
        </authorList>
    </citation>
    <scope>NUCLEOTIDE SEQUENCE [LARGE SCALE GENOMIC DNA]</scope>
    <source>
        <strain evidence="3">DSM 11544</strain>
    </source>
</reference>
<organism evidence="2 3">
    <name type="scientific">Desulfitobacterium chlororespirans DSM 11544</name>
    <dbReference type="NCBI Taxonomy" id="1121395"/>
    <lineage>
        <taxon>Bacteria</taxon>
        <taxon>Bacillati</taxon>
        <taxon>Bacillota</taxon>
        <taxon>Clostridia</taxon>
        <taxon>Eubacteriales</taxon>
        <taxon>Desulfitobacteriaceae</taxon>
        <taxon>Desulfitobacterium</taxon>
    </lineage>
</organism>
<feature type="compositionally biased region" description="Low complexity" evidence="1">
    <location>
        <begin position="119"/>
        <end position="142"/>
    </location>
</feature>
<evidence type="ECO:0008006" key="4">
    <source>
        <dbReference type="Google" id="ProtNLM"/>
    </source>
</evidence>
<protein>
    <recommendedName>
        <fullName evidence="4">Collagen triple helix repeat-containing protein</fullName>
    </recommendedName>
</protein>
<dbReference type="AlphaFoldDB" id="A0A1M7SW52"/>